<organism evidence="2 3">
    <name type="scientific">Streptomyces erythrochromogenes</name>
    <dbReference type="NCBI Taxonomy" id="285574"/>
    <lineage>
        <taxon>Bacteria</taxon>
        <taxon>Bacillati</taxon>
        <taxon>Actinomycetota</taxon>
        <taxon>Actinomycetes</taxon>
        <taxon>Kitasatosporales</taxon>
        <taxon>Streptomycetaceae</taxon>
        <taxon>Streptomyces</taxon>
    </lineage>
</organism>
<dbReference type="Pfam" id="PF13424">
    <property type="entry name" value="TPR_12"/>
    <property type="match status" value="2"/>
</dbReference>
<sequence length="705" mass="75492">MPYQVLVGLGGVGKTQLAAHHARTLWQTARLDLLVWVTAATRDAVVTGYAQAAAEILGADPASPESAACSFLAWLEPKPTAVRRWLVVLDDLADPADLRNLWPPASPHGRTLITTRRRDAALIGHGRRLVPMGLFTEEEAVAYLTTALAAHDRHEPADELLGLAEDLGHLPLALSQAVAYLTDGHVDCATYRHRLSDRARTLSDALPDPSGLPDDQATTVAAAWSLSIECADRLPPARLARPMLQLASMLDPNGIPGAVLTSPPALDHLARCRGAVPGRTDAPEVTVWDATRALRALHRLSLIDHAPDSAHHTVRVHQLLQRAIRDLLPAEQHDRLARTAADALIAAWPDIERDTTLVQALRAGSEALTLHAEDALYRPDAHPVLLRNGLSLGEAGQVAAALHHIRRVADAARDKLGPDHLDALAARSHLGSWRGAAGEAAEAAASFEELHEDLERAVGPDHPDTLVARGKLAYWRGEAGDAAGAAAAFEELLADRMRVLGPDDPDTLITRGNLAFLRGEAGDAAGAATAFEELLADRMRVLGPDHPDTLCTRGNLASWRGEAGDAAGAATAFEELLTDLERVLGPDHADTLCTRSSIASWRGEAGDAAGAATAFEELLTDLERVLGPDHPAALSTRGNLAYWQGRAGDPAAASQAFEDLLADLERVLGPDHPDVLGTRDGFAYWRGRRPWRLITNRIRSVARDD</sequence>
<keyword evidence="3" id="KW-1185">Reference proteome</keyword>
<dbReference type="Pfam" id="PF13374">
    <property type="entry name" value="TPR_10"/>
    <property type="match status" value="2"/>
</dbReference>
<feature type="domain" description="NB-ARC" evidence="1">
    <location>
        <begin position="6"/>
        <end position="140"/>
    </location>
</feature>
<dbReference type="Proteomes" id="UP001432312">
    <property type="component" value="Chromosome"/>
</dbReference>
<dbReference type="PANTHER" id="PTHR46082">
    <property type="entry name" value="ATP/GTP-BINDING PROTEIN-RELATED"/>
    <property type="match status" value="1"/>
</dbReference>
<dbReference type="SUPFAM" id="SSF52540">
    <property type="entry name" value="P-loop containing nucleoside triphosphate hydrolases"/>
    <property type="match status" value="1"/>
</dbReference>
<evidence type="ECO:0000313" key="3">
    <source>
        <dbReference type="Proteomes" id="UP001432312"/>
    </source>
</evidence>
<evidence type="ECO:0000259" key="1">
    <source>
        <dbReference type="Pfam" id="PF00931"/>
    </source>
</evidence>
<dbReference type="GeneID" id="95500803"/>
<reference evidence="2" key="1">
    <citation type="submission" date="2022-10" db="EMBL/GenBank/DDBJ databases">
        <title>The complete genomes of actinobacterial strains from the NBC collection.</title>
        <authorList>
            <person name="Joergensen T.S."/>
            <person name="Alvarez Arevalo M."/>
            <person name="Sterndorff E.B."/>
            <person name="Faurdal D."/>
            <person name="Vuksanovic O."/>
            <person name="Mourched A.-S."/>
            <person name="Charusanti P."/>
            <person name="Shaw S."/>
            <person name="Blin K."/>
            <person name="Weber T."/>
        </authorList>
    </citation>
    <scope>NUCLEOTIDE SEQUENCE</scope>
    <source>
        <strain evidence="2">NBC_00303</strain>
    </source>
</reference>
<dbReference type="Pfam" id="PF00931">
    <property type="entry name" value="NB-ARC"/>
    <property type="match status" value="1"/>
</dbReference>
<gene>
    <name evidence="2" type="ORF">OHA91_32180</name>
</gene>
<dbReference type="InterPro" id="IPR053137">
    <property type="entry name" value="NLR-like"/>
</dbReference>
<dbReference type="InterPro" id="IPR002182">
    <property type="entry name" value="NB-ARC"/>
</dbReference>
<dbReference type="RefSeq" id="WP_266503476.1">
    <property type="nucleotide sequence ID" value="NZ_CP108036.1"/>
</dbReference>
<dbReference type="Gene3D" id="3.40.50.300">
    <property type="entry name" value="P-loop containing nucleotide triphosphate hydrolases"/>
    <property type="match status" value="1"/>
</dbReference>
<dbReference type="PANTHER" id="PTHR46082:SF6">
    <property type="entry name" value="AAA+ ATPASE DOMAIN-CONTAINING PROTEIN-RELATED"/>
    <property type="match status" value="1"/>
</dbReference>
<dbReference type="Gene3D" id="1.25.40.10">
    <property type="entry name" value="Tetratricopeptide repeat domain"/>
    <property type="match status" value="2"/>
</dbReference>
<accession>A0ABZ1QJA8</accession>
<protein>
    <submittedName>
        <fullName evidence="2">Tetratricopeptide repeat protein</fullName>
    </submittedName>
</protein>
<dbReference type="EMBL" id="CP108036">
    <property type="protein sequence ID" value="WUN82767.1"/>
    <property type="molecule type" value="Genomic_DNA"/>
</dbReference>
<name>A0ABZ1QJA8_9ACTN</name>
<evidence type="ECO:0000313" key="2">
    <source>
        <dbReference type="EMBL" id="WUN82767.1"/>
    </source>
</evidence>
<dbReference type="InterPro" id="IPR011990">
    <property type="entry name" value="TPR-like_helical_dom_sf"/>
</dbReference>
<dbReference type="SUPFAM" id="SSF48452">
    <property type="entry name" value="TPR-like"/>
    <property type="match status" value="2"/>
</dbReference>
<dbReference type="InterPro" id="IPR027417">
    <property type="entry name" value="P-loop_NTPase"/>
</dbReference>
<proteinExistence type="predicted"/>